<dbReference type="Gene3D" id="3.40.50.1820">
    <property type="entry name" value="alpha/beta hydrolase"/>
    <property type="match status" value="1"/>
</dbReference>
<evidence type="ECO:0000256" key="2">
    <source>
        <dbReference type="ARBA" id="ARBA00023315"/>
    </source>
</evidence>
<dbReference type="InterPro" id="IPR010941">
    <property type="entry name" value="PhaC_N"/>
</dbReference>
<accession>A0A7D5H335</accession>
<keyword evidence="5" id="KW-1185">Reference proteome</keyword>
<dbReference type="InterPro" id="IPR051321">
    <property type="entry name" value="PHA/PHB_synthase"/>
</dbReference>
<name>A0A7D5H335_9PSED</name>
<evidence type="ECO:0000313" key="5">
    <source>
        <dbReference type="Proteomes" id="UP000509568"/>
    </source>
</evidence>
<protein>
    <submittedName>
        <fullName evidence="4">Class II poly(R)-hydroxyalkanoic acid synthase</fullName>
    </submittedName>
</protein>
<proteinExistence type="predicted"/>
<dbReference type="Proteomes" id="UP000509568">
    <property type="component" value="Chromosome"/>
</dbReference>
<gene>
    <name evidence="4" type="primary">phaC</name>
    <name evidence="4" type="ORF">HWQ56_02270</name>
</gene>
<dbReference type="RefSeq" id="WP_176569686.1">
    <property type="nucleotide sequence ID" value="NZ_CP056030.1"/>
</dbReference>
<dbReference type="Pfam" id="PF07167">
    <property type="entry name" value="PhaC_N"/>
    <property type="match status" value="1"/>
</dbReference>
<dbReference type="InterPro" id="IPR011287">
    <property type="entry name" value="PHA_synth_II"/>
</dbReference>
<evidence type="ECO:0000256" key="1">
    <source>
        <dbReference type="ARBA" id="ARBA00022679"/>
    </source>
</evidence>
<dbReference type="PANTHER" id="PTHR36837:SF5">
    <property type="entry name" value="POLY-3-HYDROXYBUTYRATE SYNTHASE"/>
    <property type="match status" value="1"/>
</dbReference>
<feature type="domain" description="Poly-beta-hydroxybutyrate polymerase N-terminal" evidence="3">
    <location>
        <begin position="75"/>
        <end position="243"/>
    </location>
</feature>
<evidence type="ECO:0000259" key="3">
    <source>
        <dbReference type="Pfam" id="PF07167"/>
    </source>
</evidence>
<dbReference type="KEGG" id="pez:HWQ56_02270"/>
<organism evidence="4 5">
    <name type="scientific">Pseudomonas eucalypticola</name>
    <dbReference type="NCBI Taxonomy" id="2599595"/>
    <lineage>
        <taxon>Bacteria</taxon>
        <taxon>Pseudomonadati</taxon>
        <taxon>Pseudomonadota</taxon>
        <taxon>Gammaproteobacteria</taxon>
        <taxon>Pseudomonadales</taxon>
        <taxon>Pseudomonadaceae</taxon>
        <taxon>Pseudomonas</taxon>
    </lineage>
</organism>
<sequence length="559" mass="62411">MSNKNHDELKYQASENTLGLNPVIGLRGKDLLSSARMILRQALRQPLHSAKHVAHFGLELKNVLFGKSSLTPESDDRRFSDPAWSQNPLYRRYLQTYLAWRKELHDWAGDSNLSDQDIARAHFVINLMTEAMAPTNSMANPAAVKRFFETGGKSLLDGLAHLAKDLVNNGGMPSQVNMDAFEVGKNLGITEGSVIYRNDVLELIQYRPTTEQTHERPLLVVPPQINKFYVFDLSPEKSLARFCLRSNVQTFIVSWRNPTKAQREWGLSTYIDALKEAVDVVTAVTGSPDVNMLGACSGGITCTALLGHYAAMGERKVNALTLLVSVLDTTLDTQVALFVDEQTLEAAKRHSYQSGVLEGKDMAKIFAWMRPNDLIWNYWVNNYLMGNEPPVFDILFWNNDTTRLPAAFHGDLIEMFKNNPLTRAGALEVCGTAIDLKQVDSDIFCLAGTNDHITPWTSCYKSAQLFGGKVEFVLSSSGHIQSILNPPGNPKARFMTNSQLTSTPAQWQEDSTKHTDSWWLYWAAWLAERSGELKKAPLKLGNKAYPAGEASPGTYVHER</sequence>
<dbReference type="InterPro" id="IPR029058">
    <property type="entry name" value="AB_hydrolase_fold"/>
</dbReference>
<dbReference type="AlphaFoldDB" id="A0A7D5H335"/>
<dbReference type="GO" id="GO:0042619">
    <property type="term" value="P:poly-hydroxybutyrate biosynthetic process"/>
    <property type="evidence" value="ECO:0007669"/>
    <property type="project" value="InterPro"/>
</dbReference>
<evidence type="ECO:0000313" key="4">
    <source>
        <dbReference type="EMBL" id="QKZ02683.1"/>
    </source>
</evidence>
<keyword evidence="2" id="KW-0012">Acyltransferase</keyword>
<dbReference type="GO" id="GO:0016746">
    <property type="term" value="F:acyltransferase activity"/>
    <property type="evidence" value="ECO:0007669"/>
    <property type="project" value="UniProtKB-KW"/>
</dbReference>
<dbReference type="SUPFAM" id="SSF53474">
    <property type="entry name" value="alpha/beta-Hydrolases"/>
    <property type="match status" value="1"/>
</dbReference>
<keyword evidence="1" id="KW-0808">Transferase</keyword>
<reference evidence="4 5" key="1">
    <citation type="submission" date="2020-06" db="EMBL/GenBank/DDBJ databases">
        <title>Pseudomonas eucalypticola sp. nov., an endophyte of Eucalyptus dunnii leaves with biocontrol ability of eucalyptus leaf blight.</title>
        <authorList>
            <person name="Liu Y."/>
            <person name="Song Z."/>
            <person name="Zeng H."/>
            <person name="Lu M."/>
            <person name="Wang X."/>
            <person name="Lian X."/>
            <person name="Zhang Q."/>
        </authorList>
    </citation>
    <scope>NUCLEOTIDE SEQUENCE [LARGE SCALE GENOMIC DNA]</scope>
    <source>
        <strain evidence="4 5">NP-1</strain>
    </source>
</reference>
<dbReference type="EMBL" id="CP056030">
    <property type="protein sequence ID" value="QKZ02683.1"/>
    <property type="molecule type" value="Genomic_DNA"/>
</dbReference>
<dbReference type="NCBIfam" id="TIGR01839">
    <property type="entry name" value="PHA_synth_II"/>
    <property type="match status" value="1"/>
</dbReference>
<dbReference type="PANTHER" id="PTHR36837">
    <property type="entry name" value="POLY(3-HYDROXYALKANOATE) POLYMERASE SUBUNIT PHAC"/>
    <property type="match status" value="1"/>
</dbReference>